<organism evidence="15 16">
    <name type="scientific">Maricaulis salignorans</name>
    <dbReference type="NCBI Taxonomy" id="144026"/>
    <lineage>
        <taxon>Bacteria</taxon>
        <taxon>Pseudomonadati</taxon>
        <taxon>Pseudomonadota</taxon>
        <taxon>Alphaproteobacteria</taxon>
        <taxon>Maricaulales</taxon>
        <taxon>Maricaulaceae</taxon>
        <taxon>Maricaulis</taxon>
    </lineage>
</organism>
<keyword evidence="9 14" id="KW-1133">Transmembrane helix</keyword>
<feature type="transmembrane region" description="Helical" evidence="14">
    <location>
        <begin position="436"/>
        <end position="458"/>
    </location>
</feature>
<evidence type="ECO:0000256" key="12">
    <source>
        <dbReference type="ARBA" id="ARBA00031030"/>
    </source>
</evidence>
<protein>
    <recommendedName>
        <fullName evidence="4">Probable alginate O-acetylase AlgI</fullName>
    </recommendedName>
    <alternativeName>
        <fullName evidence="12">Alginate biosynthesis protein AlgI</fullName>
    </alternativeName>
</protein>
<reference evidence="15 16" key="1">
    <citation type="submission" date="2016-10" db="EMBL/GenBank/DDBJ databases">
        <authorList>
            <person name="de Groot N.N."/>
        </authorList>
    </citation>
    <scope>NUCLEOTIDE SEQUENCE [LARGE SCALE GENOMIC DNA]</scope>
    <source>
        <strain evidence="15 16">DSM 16077</strain>
    </source>
</reference>
<feature type="transmembrane region" description="Helical" evidence="14">
    <location>
        <begin position="398"/>
        <end position="415"/>
    </location>
</feature>
<dbReference type="InterPro" id="IPR004299">
    <property type="entry name" value="MBOAT_fam"/>
</dbReference>
<evidence type="ECO:0000313" key="16">
    <source>
        <dbReference type="Proteomes" id="UP000199759"/>
    </source>
</evidence>
<evidence type="ECO:0000256" key="5">
    <source>
        <dbReference type="ARBA" id="ARBA00022475"/>
    </source>
</evidence>
<dbReference type="PIRSF" id="PIRSF016636">
    <property type="entry name" value="AlgI_DltB"/>
    <property type="match status" value="1"/>
</dbReference>
<dbReference type="InterPro" id="IPR051085">
    <property type="entry name" value="MB_O-acyltransferase"/>
</dbReference>
<dbReference type="EMBL" id="FNHG01000013">
    <property type="protein sequence ID" value="SDM53419.1"/>
    <property type="molecule type" value="Genomic_DNA"/>
</dbReference>
<dbReference type="PANTHER" id="PTHR13285:SF23">
    <property type="entry name" value="TEICHOIC ACID D-ALANYLTRANSFERASE"/>
    <property type="match status" value="1"/>
</dbReference>
<feature type="transmembrane region" description="Helical" evidence="14">
    <location>
        <begin position="494"/>
        <end position="517"/>
    </location>
</feature>
<keyword evidence="6 13" id="KW-0808">Transferase</keyword>
<dbReference type="GO" id="GO:0016746">
    <property type="term" value="F:acyltransferase activity"/>
    <property type="evidence" value="ECO:0007669"/>
    <property type="project" value="UniProtKB-KW"/>
</dbReference>
<keyword evidence="16" id="KW-1185">Reference proteome</keyword>
<dbReference type="Pfam" id="PF03062">
    <property type="entry name" value="MBOAT"/>
    <property type="match status" value="1"/>
</dbReference>
<keyword evidence="11 13" id="KW-0012">Acyltransferase</keyword>
<evidence type="ECO:0000256" key="11">
    <source>
        <dbReference type="ARBA" id="ARBA00023315"/>
    </source>
</evidence>
<evidence type="ECO:0000256" key="9">
    <source>
        <dbReference type="ARBA" id="ARBA00022989"/>
    </source>
</evidence>
<feature type="transmembrane region" description="Helical" evidence="14">
    <location>
        <begin position="152"/>
        <end position="170"/>
    </location>
</feature>
<keyword evidence="5 13" id="KW-1003">Cell membrane</keyword>
<dbReference type="AlphaFoldDB" id="A0A1G9U0C4"/>
<comment type="subcellular location">
    <subcellularLocation>
        <location evidence="1">Cell membrane</location>
        <topology evidence="1">Multi-pass membrane protein</topology>
    </subcellularLocation>
</comment>
<dbReference type="STRING" id="144026.SAMN04488568_11375"/>
<evidence type="ECO:0000256" key="13">
    <source>
        <dbReference type="PIRNR" id="PIRNR016636"/>
    </source>
</evidence>
<dbReference type="PIRSF" id="PIRSF500217">
    <property type="entry name" value="AlgI"/>
    <property type="match status" value="1"/>
</dbReference>
<comment type="pathway">
    <text evidence="2">Glycan biosynthesis; alginate biosynthesis.</text>
</comment>
<feature type="transmembrane region" description="Helical" evidence="14">
    <location>
        <begin position="38"/>
        <end position="58"/>
    </location>
</feature>
<dbReference type="GO" id="GO:0005886">
    <property type="term" value="C:plasma membrane"/>
    <property type="evidence" value="ECO:0007669"/>
    <property type="project" value="UniProtKB-SubCell"/>
</dbReference>
<feature type="transmembrane region" description="Helical" evidence="14">
    <location>
        <begin position="112"/>
        <end position="132"/>
    </location>
</feature>
<evidence type="ECO:0000256" key="14">
    <source>
        <dbReference type="SAM" id="Phobius"/>
    </source>
</evidence>
<dbReference type="InterPro" id="IPR028362">
    <property type="entry name" value="AlgI"/>
</dbReference>
<evidence type="ECO:0000256" key="1">
    <source>
        <dbReference type="ARBA" id="ARBA00004651"/>
    </source>
</evidence>
<sequence length="519" mass="57506">MAVGGGGCRAVKPAPDKATFPLSPNAAHRIERLGRRPLLFNSIEFLFLFLPVTLVLYYTARRFAGHQAALALLTLASLVFYGWWNASYLALLLSSIIVNHGFGVVIRHRGSQPWLAIGMVFNLALIGVYKYADFFVANTNSVTGLDLPLAHLALPLAISFFTFQQISYLVDVARNHASPGSVVKHALFVSFFPQLIAGPIIRHREIADQFDDASRKDKLSDNLGIGFTIFALGLAKKVLLADNLEPFASSGFDIAAHGGEVGALAAWTSALCYAFQIFFDFSGYSDMALGLARMFGFHIPANFNAPYRATSIVDFWRRWHITLSRFLRDYLYIPLGGNRKGETRRWVNLFIVMLLGGLWHGAAWTFVVWGGLHGLGLAWCHWIDSKFPNGFFPKPLKFLAPLLTFAFVTFAWIFFRADSFDAASTMLAGMAGLNGLGENVGDEPFIAIIVSLAIIWGLPDTISAVSRYLDPRTLAGQENNLQKGWRWSASTTSAILIASLFFIAIINSWTVAEFIYYRF</sequence>
<evidence type="ECO:0000313" key="15">
    <source>
        <dbReference type="EMBL" id="SDM53419.1"/>
    </source>
</evidence>
<keyword evidence="8" id="KW-0016">Alginate biosynthesis</keyword>
<evidence type="ECO:0000256" key="4">
    <source>
        <dbReference type="ARBA" id="ARBA00016084"/>
    </source>
</evidence>
<keyword evidence="7 14" id="KW-0812">Transmembrane</keyword>
<dbReference type="InterPro" id="IPR024194">
    <property type="entry name" value="Ac/AlaTfrase_AlgI/DltB"/>
</dbReference>
<evidence type="ECO:0000256" key="6">
    <source>
        <dbReference type="ARBA" id="ARBA00022679"/>
    </source>
</evidence>
<evidence type="ECO:0000256" key="2">
    <source>
        <dbReference type="ARBA" id="ARBA00005182"/>
    </source>
</evidence>
<dbReference type="GO" id="GO:0042121">
    <property type="term" value="P:alginic acid biosynthetic process"/>
    <property type="evidence" value="ECO:0007669"/>
    <property type="project" value="UniProtKB-KW"/>
</dbReference>
<feature type="transmembrane region" description="Helical" evidence="14">
    <location>
        <begin position="346"/>
        <end position="369"/>
    </location>
</feature>
<evidence type="ECO:0000256" key="8">
    <source>
        <dbReference type="ARBA" id="ARBA00022841"/>
    </source>
</evidence>
<name>A0A1G9U0C4_9PROT</name>
<evidence type="ECO:0000256" key="3">
    <source>
        <dbReference type="ARBA" id="ARBA00010323"/>
    </source>
</evidence>
<feature type="transmembrane region" description="Helical" evidence="14">
    <location>
        <begin position="88"/>
        <end position="106"/>
    </location>
</feature>
<gene>
    <name evidence="15" type="ORF">SAMN04488568_11375</name>
</gene>
<proteinExistence type="inferred from homology"/>
<accession>A0A1G9U0C4</accession>
<evidence type="ECO:0000256" key="7">
    <source>
        <dbReference type="ARBA" id="ARBA00022692"/>
    </source>
</evidence>
<dbReference type="PANTHER" id="PTHR13285">
    <property type="entry name" value="ACYLTRANSFERASE"/>
    <property type="match status" value="1"/>
</dbReference>
<dbReference type="Proteomes" id="UP000199759">
    <property type="component" value="Unassembled WGS sequence"/>
</dbReference>
<evidence type="ECO:0000256" key="10">
    <source>
        <dbReference type="ARBA" id="ARBA00023136"/>
    </source>
</evidence>
<keyword evidence="10 13" id="KW-0472">Membrane</keyword>
<comment type="similarity">
    <text evidence="3 13">Belongs to the membrane-bound acyltransferase family.</text>
</comment>